<comment type="caution">
    <text evidence="4">The sequence shown here is derived from an EMBL/GenBank/DDBJ whole genome shotgun (WGS) entry which is preliminary data.</text>
</comment>
<accession>A0A368GDM7</accession>
<gene>
    <name evidence="4" type="ORF">ANCCAN_12264</name>
</gene>
<feature type="region of interest" description="Disordered" evidence="2">
    <location>
        <begin position="165"/>
        <end position="198"/>
    </location>
</feature>
<keyword evidence="5" id="KW-1185">Reference proteome</keyword>
<sequence>MTDTEMVEGVPTKIVMVGTSSMSLHQRFSRMPKPKVVPNKPPAERTTPRGAARSRMRGATLASRRATVMRPQPVYEILEPMVDDYVEEYVPIGQQVRRVRAPVLYRRPIEERVTLPPPPQVVYVPVPVRNNRRAGAKGLRGRGVQRSTGQRNNVRGVLNTPSFKARFGAGAGRGGRAGLGRGGARRAPQGHYTPLPKKTVSQLDRELEEYMRKSKHPKIVV</sequence>
<evidence type="ECO:0000256" key="1">
    <source>
        <dbReference type="ARBA" id="ARBA00022884"/>
    </source>
</evidence>
<feature type="domain" description="Chromatin target of PRMT1 protein C-terminal" evidence="3">
    <location>
        <begin position="145"/>
        <end position="218"/>
    </location>
</feature>
<dbReference type="InterPro" id="IPR025715">
    <property type="entry name" value="FoP_C"/>
</dbReference>
<evidence type="ECO:0000313" key="4">
    <source>
        <dbReference type="EMBL" id="RCN41778.1"/>
    </source>
</evidence>
<organism evidence="4 5">
    <name type="scientific">Ancylostoma caninum</name>
    <name type="common">Dog hookworm</name>
    <dbReference type="NCBI Taxonomy" id="29170"/>
    <lineage>
        <taxon>Eukaryota</taxon>
        <taxon>Metazoa</taxon>
        <taxon>Ecdysozoa</taxon>
        <taxon>Nematoda</taxon>
        <taxon>Chromadorea</taxon>
        <taxon>Rhabditida</taxon>
        <taxon>Rhabditina</taxon>
        <taxon>Rhabditomorpha</taxon>
        <taxon>Strongyloidea</taxon>
        <taxon>Ancylostomatidae</taxon>
        <taxon>Ancylostomatinae</taxon>
        <taxon>Ancylostoma</taxon>
    </lineage>
</organism>
<name>A0A368GDM7_ANCCA</name>
<keyword evidence="1" id="KW-0694">RNA-binding</keyword>
<dbReference type="EMBL" id="JOJR01000222">
    <property type="protein sequence ID" value="RCN41778.1"/>
    <property type="molecule type" value="Genomic_DNA"/>
</dbReference>
<dbReference type="STRING" id="29170.A0A368GDM7"/>
<evidence type="ECO:0000259" key="3">
    <source>
        <dbReference type="SMART" id="SM01218"/>
    </source>
</evidence>
<evidence type="ECO:0000313" key="5">
    <source>
        <dbReference type="Proteomes" id="UP000252519"/>
    </source>
</evidence>
<evidence type="ECO:0000256" key="2">
    <source>
        <dbReference type="SAM" id="MobiDB-lite"/>
    </source>
</evidence>
<dbReference type="SMART" id="SM01218">
    <property type="entry name" value="FoP_duplication"/>
    <property type="match status" value="1"/>
</dbReference>
<feature type="compositionally biased region" description="Gly residues" evidence="2">
    <location>
        <begin position="169"/>
        <end position="182"/>
    </location>
</feature>
<feature type="region of interest" description="Disordered" evidence="2">
    <location>
        <begin position="29"/>
        <end position="62"/>
    </location>
</feature>
<reference evidence="4 5" key="1">
    <citation type="submission" date="2014-10" db="EMBL/GenBank/DDBJ databases">
        <title>Draft genome of the hookworm Ancylostoma caninum.</title>
        <authorList>
            <person name="Mitreva M."/>
        </authorList>
    </citation>
    <scope>NUCLEOTIDE SEQUENCE [LARGE SCALE GENOMIC DNA]</scope>
    <source>
        <strain evidence="4 5">Baltimore</strain>
    </source>
</reference>
<dbReference type="Proteomes" id="UP000252519">
    <property type="component" value="Unassembled WGS sequence"/>
</dbReference>
<dbReference type="AlphaFoldDB" id="A0A368GDM7"/>
<protein>
    <recommendedName>
        <fullName evidence="3">Chromatin target of PRMT1 protein C-terminal domain-containing protein</fullName>
    </recommendedName>
</protein>
<proteinExistence type="predicted"/>
<dbReference type="GO" id="GO:0003723">
    <property type="term" value="F:RNA binding"/>
    <property type="evidence" value="ECO:0007669"/>
    <property type="project" value="UniProtKB-KW"/>
</dbReference>
<dbReference type="OrthoDB" id="5872474at2759"/>